<accession>W2ZJS2</accession>
<organism evidence="10 11">
    <name type="scientific">Phytophthora nicotianae P10297</name>
    <dbReference type="NCBI Taxonomy" id="1317064"/>
    <lineage>
        <taxon>Eukaryota</taxon>
        <taxon>Sar</taxon>
        <taxon>Stramenopiles</taxon>
        <taxon>Oomycota</taxon>
        <taxon>Peronosporomycetes</taxon>
        <taxon>Peronosporales</taxon>
        <taxon>Peronosporaceae</taxon>
        <taxon>Phytophthora</taxon>
    </lineage>
</organism>
<dbReference type="GO" id="GO:0006015">
    <property type="term" value="P:5-phosphoribose 1-diphosphate biosynthetic process"/>
    <property type="evidence" value="ECO:0007669"/>
    <property type="project" value="TreeGrafter"/>
</dbReference>
<evidence type="ECO:0000259" key="9">
    <source>
        <dbReference type="Pfam" id="PF13793"/>
    </source>
</evidence>
<evidence type="ECO:0000256" key="6">
    <source>
        <dbReference type="ARBA" id="ARBA00022741"/>
    </source>
</evidence>
<dbReference type="NCBIfam" id="TIGR01251">
    <property type="entry name" value="ribP_PPkin"/>
    <property type="match status" value="1"/>
</dbReference>
<comment type="caution">
    <text evidence="10">The sequence shown here is derived from an EMBL/GenBank/DDBJ whole genome shotgun (WGS) entry which is preliminary data.</text>
</comment>
<comment type="pathway">
    <text evidence="1">Metabolic intermediate biosynthesis; 5-phospho-alpha-D-ribose 1-diphosphate biosynthesis; 5-phospho-alpha-D-ribose 1-diphosphate from D-ribose 5-phosphate (route I): step 1/1.</text>
</comment>
<keyword evidence="5" id="KW-0545">Nucleotide biosynthesis</keyword>
<dbReference type="EMBL" id="ANIY01001386">
    <property type="protein sequence ID" value="ETP47295.1"/>
    <property type="molecule type" value="Genomic_DNA"/>
</dbReference>
<dbReference type="GO" id="GO:0004749">
    <property type="term" value="F:ribose phosphate diphosphokinase activity"/>
    <property type="evidence" value="ECO:0007669"/>
    <property type="project" value="UniProtKB-EC"/>
</dbReference>
<evidence type="ECO:0000256" key="3">
    <source>
        <dbReference type="ARBA" id="ARBA00013247"/>
    </source>
</evidence>
<evidence type="ECO:0000256" key="7">
    <source>
        <dbReference type="ARBA" id="ARBA00022777"/>
    </source>
</evidence>
<dbReference type="GO" id="GO:0006164">
    <property type="term" value="P:purine nucleotide biosynthetic process"/>
    <property type="evidence" value="ECO:0007669"/>
    <property type="project" value="TreeGrafter"/>
</dbReference>
<dbReference type="FunFam" id="3.40.50.2020:FF:000070">
    <property type="entry name" value="Ribose-phosphate pyrophosphokinase, putative"/>
    <property type="match status" value="1"/>
</dbReference>
<dbReference type="Pfam" id="PF14572">
    <property type="entry name" value="Pribosyl_synth"/>
    <property type="match status" value="1"/>
</dbReference>
<comment type="similarity">
    <text evidence="2">Belongs to the ribose-phosphate pyrophosphokinase family.</text>
</comment>
<dbReference type="InterPro" id="IPR029057">
    <property type="entry name" value="PRTase-like"/>
</dbReference>
<gene>
    <name evidence="10" type="ORF">F442_06659</name>
</gene>
<dbReference type="FunFam" id="3.40.50.2020:FF:000014">
    <property type="entry name" value="Ribose-phosphate pyrophosphokinase 1"/>
    <property type="match status" value="1"/>
</dbReference>
<keyword evidence="6" id="KW-0547">Nucleotide-binding</keyword>
<dbReference type="PANTHER" id="PTHR10210">
    <property type="entry name" value="RIBOSE-PHOSPHATE DIPHOSPHOKINASE FAMILY MEMBER"/>
    <property type="match status" value="1"/>
</dbReference>
<evidence type="ECO:0000256" key="1">
    <source>
        <dbReference type="ARBA" id="ARBA00004996"/>
    </source>
</evidence>
<keyword evidence="4" id="KW-0808">Transferase</keyword>
<evidence type="ECO:0000256" key="2">
    <source>
        <dbReference type="ARBA" id="ARBA00006478"/>
    </source>
</evidence>
<dbReference type="OrthoDB" id="413572at2759"/>
<dbReference type="GO" id="GO:0005737">
    <property type="term" value="C:cytoplasm"/>
    <property type="evidence" value="ECO:0007669"/>
    <property type="project" value="TreeGrafter"/>
</dbReference>
<evidence type="ECO:0000313" key="10">
    <source>
        <dbReference type="EMBL" id="ETP47295.1"/>
    </source>
</evidence>
<protein>
    <recommendedName>
        <fullName evidence="3">ribose-phosphate diphosphokinase</fullName>
        <ecNumber evidence="3">2.7.6.1</ecNumber>
    </recommendedName>
</protein>
<dbReference type="GO" id="GO:0002189">
    <property type="term" value="C:ribose phosphate diphosphokinase complex"/>
    <property type="evidence" value="ECO:0007669"/>
    <property type="project" value="TreeGrafter"/>
</dbReference>
<dbReference type="EC" id="2.7.6.1" evidence="3"/>
<dbReference type="Pfam" id="PF13793">
    <property type="entry name" value="Pribosyltran_N"/>
    <property type="match status" value="1"/>
</dbReference>
<dbReference type="InterPro" id="IPR005946">
    <property type="entry name" value="Rib-P_diPkinase"/>
</dbReference>
<name>W2ZJS2_PHYNI</name>
<dbReference type="SMART" id="SM01400">
    <property type="entry name" value="Pribosyltran_N"/>
    <property type="match status" value="1"/>
</dbReference>
<sequence length="478" mass="53217">MFENKSKLSFTRQFHLYLLTQSRVFPPVIGHSSRRCSEGCLFGIHTQTVNMVFAFRSAATRATPALAMFLGGATLGMTHSSTARAEDKRDLRDLRDLEFGVPHDRKRVDPFSPFFPSDKHPCTHAGMFIPGCHELKIFSGSSHFELADDIARRLGTRVGKIKLGRFADGEVQVQVGESVRGKDVYLVQSLASPVNDNIIELLLMVSTMRRASAKKVTVVLPYYAYKHHRRANPAATSLNSKFIQSPAADIAKMLEVMGVDRVIAVDMQMRVEGHEACFFSSDIPVETIETIMAGVEYFATQVHLRRPLVVMAPNPECLRRARIFQTGLNKWLPDSPAQFAVFFHGTGKKESGEQSPADIVGDVKGADVIVVDDLVDTSETLSKLTNLALSKGARKVYCFASHPLLNGDAERLIDESNVSQVVVMDTIPADPKAFHTDKLKRLSVAPMLAELIQAEHFKAHSYIDKVNSREDFKYVHHY</sequence>
<dbReference type="AlphaFoldDB" id="W2ZJS2"/>
<dbReference type="Proteomes" id="UP000018948">
    <property type="component" value="Unassembled WGS sequence"/>
</dbReference>
<dbReference type="GO" id="GO:0005524">
    <property type="term" value="F:ATP binding"/>
    <property type="evidence" value="ECO:0007669"/>
    <property type="project" value="UniProtKB-KW"/>
</dbReference>
<dbReference type="PANTHER" id="PTHR10210:SF32">
    <property type="entry name" value="RIBOSE-PHOSPHATE PYROPHOSPHOKINASE 2"/>
    <property type="match status" value="1"/>
</dbReference>
<dbReference type="GO" id="GO:0000287">
    <property type="term" value="F:magnesium ion binding"/>
    <property type="evidence" value="ECO:0007669"/>
    <property type="project" value="InterPro"/>
</dbReference>
<dbReference type="SUPFAM" id="SSF53271">
    <property type="entry name" value="PRTase-like"/>
    <property type="match status" value="2"/>
</dbReference>
<dbReference type="InterPro" id="IPR029099">
    <property type="entry name" value="Pribosyltran_N"/>
</dbReference>
<dbReference type="GO" id="GO:0016301">
    <property type="term" value="F:kinase activity"/>
    <property type="evidence" value="ECO:0007669"/>
    <property type="project" value="UniProtKB-KW"/>
</dbReference>
<evidence type="ECO:0000256" key="4">
    <source>
        <dbReference type="ARBA" id="ARBA00022679"/>
    </source>
</evidence>
<evidence type="ECO:0000256" key="5">
    <source>
        <dbReference type="ARBA" id="ARBA00022727"/>
    </source>
</evidence>
<keyword evidence="8" id="KW-0067">ATP-binding</keyword>
<dbReference type="Gene3D" id="3.40.50.2020">
    <property type="match status" value="2"/>
</dbReference>
<evidence type="ECO:0000256" key="8">
    <source>
        <dbReference type="ARBA" id="ARBA00022840"/>
    </source>
</evidence>
<feature type="domain" description="Ribose-phosphate pyrophosphokinase N-terminal" evidence="9">
    <location>
        <begin position="135"/>
        <end position="258"/>
    </location>
</feature>
<proteinExistence type="inferred from homology"/>
<reference evidence="10 11" key="1">
    <citation type="submission" date="2013-11" db="EMBL/GenBank/DDBJ databases">
        <title>The Genome Sequence of Phytophthora parasitica P10297.</title>
        <authorList>
            <consortium name="The Broad Institute Genomics Platform"/>
            <person name="Russ C."/>
            <person name="Tyler B."/>
            <person name="Panabieres F."/>
            <person name="Shan W."/>
            <person name="Tripathy S."/>
            <person name="Grunwald N."/>
            <person name="Machado M."/>
            <person name="Johnson C.S."/>
            <person name="Walker B."/>
            <person name="Young S.K."/>
            <person name="Zeng Q."/>
            <person name="Gargeya S."/>
            <person name="Fitzgerald M."/>
            <person name="Haas B."/>
            <person name="Abouelleil A."/>
            <person name="Allen A.W."/>
            <person name="Alvarado L."/>
            <person name="Arachchi H.M."/>
            <person name="Berlin A.M."/>
            <person name="Chapman S.B."/>
            <person name="Gainer-Dewar J."/>
            <person name="Goldberg J."/>
            <person name="Griggs A."/>
            <person name="Gujja S."/>
            <person name="Hansen M."/>
            <person name="Howarth C."/>
            <person name="Imamovic A."/>
            <person name="Ireland A."/>
            <person name="Larimer J."/>
            <person name="McCowan C."/>
            <person name="Murphy C."/>
            <person name="Pearson M."/>
            <person name="Poon T.W."/>
            <person name="Priest M."/>
            <person name="Roberts A."/>
            <person name="Saif S."/>
            <person name="Shea T."/>
            <person name="Sisk P."/>
            <person name="Sykes S."/>
            <person name="Wortman J."/>
            <person name="Nusbaum C."/>
            <person name="Birren B."/>
        </authorList>
    </citation>
    <scope>NUCLEOTIDE SEQUENCE [LARGE SCALE GENOMIC DNA]</scope>
    <source>
        <strain evidence="10 11">P10297</strain>
    </source>
</reference>
<keyword evidence="7" id="KW-0418">Kinase</keyword>
<evidence type="ECO:0000313" key="11">
    <source>
        <dbReference type="Proteomes" id="UP000018948"/>
    </source>
</evidence>